<name>A0ABD0V7C9_DENTH</name>
<gene>
    <name evidence="1" type="ORF">M5K25_007889</name>
</gene>
<evidence type="ECO:0000313" key="2">
    <source>
        <dbReference type="Proteomes" id="UP001552299"/>
    </source>
</evidence>
<proteinExistence type="predicted"/>
<comment type="caution">
    <text evidence="1">The sequence shown here is derived from an EMBL/GenBank/DDBJ whole genome shotgun (WGS) entry which is preliminary data.</text>
</comment>
<evidence type="ECO:0000313" key="1">
    <source>
        <dbReference type="EMBL" id="KAL0920874.1"/>
    </source>
</evidence>
<organism evidence="1 2">
    <name type="scientific">Dendrobium thyrsiflorum</name>
    <name type="common">Pinecone-like raceme dendrobium</name>
    <name type="synonym">Orchid</name>
    <dbReference type="NCBI Taxonomy" id="117978"/>
    <lineage>
        <taxon>Eukaryota</taxon>
        <taxon>Viridiplantae</taxon>
        <taxon>Streptophyta</taxon>
        <taxon>Embryophyta</taxon>
        <taxon>Tracheophyta</taxon>
        <taxon>Spermatophyta</taxon>
        <taxon>Magnoliopsida</taxon>
        <taxon>Liliopsida</taxon>
        <taxon>Asparagales</taxon>
        <taxon>Orchidaceae</taxon>
        <taxon>Epidendroideae</taxon>
        <taxon>Malaxideae</taxon>
        <taxon>Dendrobiinae</taxon>
        <taxon>Dendrobium</taxon>
    </lineage>
</organism>
<dbReference type="AlphaFoldDB" id="A0ABD0V7C9"/>
<dbReference type="EMBL" id="JANQDX010000007">
    <property type="protein sequence ID" value="KAL0920874.1"/>
    <property type="molecule type" value="Genomic_DNA"/>
</dbReference>
<sequence length="84" mass="9719">MDDPNLDSGFTYDEQGFVDILHSPFFDVNLNIDGMVEEYLERIIFTLSNSIEEQIGNVQWTIITKPKQEYALTFSHRPSSLHPL</sequence>
<dbReference type="Proteomes" id="UP001552299">
    <property type="component" value="Unassembled WGS sequence"/>
</dbReference>
<keyword evidence="2" id="KW-1185">Reference proteome</keyword>
<reference evidence="1 2" key="1">
    <citation type="journal article" date="2024" name="Plant Biotechnol. J.">
        <title>Dendrobium thyrsiflorum genome and its molecular insights into genes involved in important horticultural traits.</title>
        <authorList>
            <person name="Chen B."/>
            <person name="Wang J.Y."/>
            <person name="Zheng P.J."/>
            <person name="Li K.L."/>
            <person name="Liang Y.M."/>
            <person name="Chen X.F."/>
            <person name="Zhang C."/>
            <person name="Zhao X."/>
            <person name="He X."/>
            <person name="Zhang G.Q."/>
            <person name="Liu Z.J."/>
            <person name="Xu Q."/>
        </authorList>
    </citation>
    <scope>NUCLEOTIDE SEQUENCE [LARGE SCALE GENOMIC DNA]</scope>
    <source>
        <strain evidence="1">GZMU011</strain>
    </source>
</reference>
<protein>
    <submittedName>
        <fullName evidence="1">Uncharacterized protein</fullName>
    </submittedName>
</protein>
<accession>A0ABD0V7C9</accession>